<feature type="compositionally biased region" description="Low complexity" evidence="2">
    <location>
        <begin position="79"/>
        <end position="91"/>
    </location>
</feature>
<evidence type="ECO:0000259" key="4">
    <source>
        <dbReference type="Pfam" id="PF02563"/>
    </source>
</evidence>
<dbReference type="Gene3D" id="3.10.560.10">
    <property type="entry name" value="Outer membrane lipoprotein wza domain like"/>
    <property type="match status" value="1"/>
</dbReference>
<dbReference type="GO" id="GO:0015159">
    <property type="term" value="F:polysaccharide transmembrane transporter activity"/>
    <property type="evidence" value="ECO:0007669"/>
    <property type="project" value="InterPro"/>
</dbReference>
<dbReference type="PANTHER" id="PTHR33619:SF3">
    <property type="entry name" value="POLYSACCHARIDE EXPORT PROTEIN GFCE-RELATED"/>
    <property type="match status" value="1"/>
</dbReference>
<evidence type="ECO:0000256" key="1">
    <source>
        <dbReference type="ARBA" id="ARBA00022729"/>
    </source>
</evidence>
<dbReference type="AlphaFoldDB" id="A0A4Q0T203"/>
<protein>
    <submittedName>
        <fullName evidence="5">Capsule polysaccharide export protein</fullName>
    </submittedName>
</protein>
<reference evidence="6" key="2">
    <citation type="submission" date="2019-02" db="EMBL/GenBank/DDBJ databases">
        <title>Granulicella sibirica sp. nov., a psychrotolerant acidobacterium isolated from an organic soil layer in forested tundra, West Siberia.</title>
        <authorList>
            <person name="Oshkin I.Y."/>
            <person name="Kulichevskaya I.S."/>
            <person name="Rijpstra W.I.C."/>
            <person name="Sinninghe Damste J.S."/>
            <person name="Rakitin A.L."/>
            <person name="Ravin N.V."/>
            <person name="Dedysh S.N."/>
        </authorList>
    </citation>
    <scope>NUCLEOTIDE SEQUENCE [LARGE SCALE GENOMIC DNA]</scope>
    <source>
        <strain evidence="6">AF10</strain>
    </source>
</reference>
<dbReference type="InterPro" id="IPR003715">
    <property type="entry name" value="Poly_export_N"/>
</dbReference>
<accession>A0A4Q0T203</accession>
<evidence type="ECO:0000313" key="5">
    <source>
        <dbReference type="EMBL" id="RXH56008.1"/>
    </source>
</evidence>
<reference evidence="5 6" key="1">
    <citation type="submission" date="2018-11" db="EMBL/GenBank/DDBJ databases">
        <authorList>
            <person name="Mardanov A.V."/>
            <person name="Ravin N.V."/>
            <person name="Dedysh S.N."/>
        </authorList>
    </citation>
    <scope>NUCLEOTIDE SEQUENCE [LARGE SCALE GENOMIC DNA]</scope>
    <source>
        <strain evidence="5 6">AF10</strain>
    </source>
</reference>
<comment type="caution">
    <text evidence="5">The sequence shown here is derived from an EMBL/GenBank/DDBJ whole genome shotgun (WGS) entry which is preliminary data.</text>
</comment>
<dbReference type="Proteomes" id="UP000289437">
    <property type="component" value="Unassembled WGS sequence"/>
</dbReference>
<dbReference type="PANTHER" id="PTHR33619">
    <property type="entry name" value="POLYSACCHARIDE EXPORT PROTEIN GFCE-RELATED"/>
    <property type="match status" value="1"/>
</dbReference>
<sequence length="375" mass="39589">MSQRQTTSHNRIVSLLCRMIPLWLSPVTALLMLGLISTGVALAQGSNGGNTVNPYTVTAPGVNGQTPNGMIQGIQNPMAPGVQGPQASQPQGGPGSGAAVFYPDPKEYVLSAGDLINVRLFASADYFETVRLSKDGTVTLPLIGQLKLSDLTIVNAELLIAGRLREAQMYQNPEIIITLAEPQTQQIITLAGELHAVVPLTSKPHTLFEVISSQGGIPPTAGRTVTIIRPGVEQPILIDLGNTPQEMAKADVPVYPHDTIYIGRSGVIYVVGAFKTTGLIPLANGPMTLMQVAAVSGGPVFNGKYNDLRIVRTTGTERTEVKVDIKKVLYGKAPDPILQAGDIVFLPTSAMKTVLSAGGVGTLFSLISLLLIAVR</sequence>
<gene>
    <name evidence="5" type="ORF">GRAN_2865</name>
</gene>
<evidence type="ECO:0000313" key="6">
    <source>
        <dbReference type="Proteomes" id="UP000289437"/>
    </source>
</evidence>
<name>A0A4Q0T203_9BACT</name>
<feature type="domain" description="Polysaccharide export protein N-terminal" evidence="4">
    <location>
        <begin position="104"/>
        <end position="179"/>
    </location>
</feature>
<dbReference type="InterPro" id="IPR049712">
    <property type="entry name" value="Poly_export"/>
</dbReference>
<keyword evidence="3" id="KW-1133">Transmembrane helix</keyword>
<dbReference type="Gene3D" id="3.30.1950.10">
    <property type="entry name" value="wza like domain"/>
    <property type="match status" value="1"/>
</dbReference>
<dbReference type="OrthoDB" id="197007at2"/>
<keyword evidence="3" id="KW-0812">Transmembrane</keyword>
<dbReference type="Pfam" id="PF02563">
    <property type="entry name" value="Poly_export"/>
    <property type="match status" value="1"/>
</dbReference>
<dbReference type="EMBL" id="RDSM01000002">
    <property type="protein sequence ID" value="RXH56008.1"/>
    <property type="molecule type" value="Genomic_DNA"/>
</dbReference>
<feature type="transmembrane region" description="Helical" evidence="3">
    <location>
        <begin position="20"/>
        <end position="43"/>
    </location>
</feature>
<keyword evidence="3" id="KW-0472">Membrane</keyword>
<evidence type="ECO:0000256" key="2">
    <source>
        <dbReference type="SAM" id="MobiDB-lite"/>
    </source>
</evidence>
<organism evidence="5 6">
    <name type="scientific">Granulicella sibirica</name>
    <dbReference type="NCBI Taxonomy" id="2479048"/>
    <lineage>
        <taxon>Bacteria</taxon>
        <taxon>Pseudomonadati</taxon>
        <taxon>Acidobacteriota</taxon>
        <taxon>Terriglobia</taxon>
        <taxon>Terriglobales</taxon>
        <taxon>Acidobacteriaceae</taxon>
        <taxon>Granulicella</taxon>
    </lineage>
</organism>
<keyword evidence="6" id="KW-1185">Reference proteome</keyword>
<proteinExistence type="predicted"/>
<feature type="transmembrane region" description="Helical" evidence="3">
    <location>
        <begin position="354"/>
        <end position="374"/>
    </location>
</feature>
<feature type="region of interest" description="Disordered" evidence="2">
    <location>
        <begin position="77"/>
        <end position="97"/>
    </location>
</feature>
<evidence type="ECO:0000256" key="3">
    <source>
        <dbReference type="SAM" id="Phobius"/>
    </source>
</evidence>
<dbReference type="RefSeq" id="WP_128913552.1">
    <property type="nucleotide sequence ID" value="NZ_RDSM01000002.1"/>
</dbReference>
<keyword evidence="1" id="KW-0732">Signal</keyword>